<comment type="similarity">
    <text evidence="2">Belongs to the auxin efflux carrier (TC 2.A.69) family.</text>
</comment>
<dbReference type="GO" id="GO:0055085">
    <property type="term" value="P:transmembrane transport"/>
    <property type="evidence" value="ECO:0007669"/>
    <property type="project" value="InterPro"/>
</dbReference>
<evidence type="ECO:0000313" key="10">
    <source>
        <dbReference type="Proteomes" id="UP000642993"/>
    </source>
</evidence>
<evidence type="ECO:0000256" key="4">
    <source>
        <dbReference type="ARBA" id="ARBA00022475"/>
    </source>
</evidence>
<feature type="transmembrane region" description="Helical" evidence="8">
    <location>
        <begin position="94"/>
        <end position="118"/>
    </location>
</feature>
<keyword evidence="4" id="KW-1003">Cell membrane</keyword>
<evidence type="ECO:0000256" key="2">
    <source>
        <dbReference type="ARBA" id="ARBA00010145"/>
    </source>
</evidence>
<evidence type="ECO:0000256" key="3">
    <source>
        <dbReference type="ARBA" id="ARBA00022448"/>
    </source>
</evidence>
<evidence type="ECO:0000256" key="6">
    <source>
        <dbReference type="ARBA" id="ARBA00022989"/>
    </source>
</evidence>
<dbReference type="Proteomes" id="UP000642993">
    <property type="component" value="Unassembled WGS sequence"/>
</dbReference>
<feature type="transmembrane region" description="Helical" evidence="8">
    <location>
        <begin position="59"/>
        <end position="82"/>
    </location>
</feature>
<accession>A0A927JBL4</accession>
<comment type="caution">
    <text evidence="9">The sequence shown here is derived from an EMBL/GenBank/DDBJ whole genome shotgun (WGS) entry which is preliminary data.</text>
</comment>
<comment type="subcellular location">
    <subcellularLocation>
        <location evidence="1">Cell membrane</location>
        <topology evidence="1">Multi-pass membrane protein</topology>
    </subcellularLocation>
</comment>
<dbReference type="RefSeq" id="WP_192038560.1">
    <property type="nucleotide sequence ID" value="NZ_JACYWE010000003.1"/>
</dbReference>
<sequence length="309" mass="32107">MSGVVVGFSVILGIIGVGYLLGRTGALGTSGEQVLARLVFLVATPAMLFHTLAHADVSVVFSPGLVVAAGSASLAALVYFVLARAWLRRRVAESIIGALAASYVNSVNLGLPIAVYVLGDATVIAPLLLFQVVFLGPIALGILEITLRQPHHQRSLAGIFMAPLRNPILIGAALGMLVALSGISVPEIIDQPIELIGGMAVPGALIAFGISLHGTRALRRGTSPRRDVLLASTIKVLAQPLLAWLIGAWMLGLEGESRLVVVVRAALPTAQNVFVFASWYGRGVVLARDSAIVTTVLSVPVIAACVLLA</sequence>
<evidence type="ECO:0000256" key="8">
    <source>
        <dbReference type="SAM" id="Phobius"/>
    </source>
</evidence>
<feature type="transmembrane region" description="Helical" evidence="8">
    <location>
        <begin position="6"/>
        <end position="22"/>
    </location>
</feature>
<name>A0A927JBL4_9ACTN</name>
<gene>
    <name evidence="9" type="ORF">HT102_06280</name>
</gene>
<protein>
    <submittedName>
        <fullName evidence="9">AEC family transporter</fullName>
    </submittedName>
</protein>
<feature type="transmembrane region" description="Helical" evidence="8">
    <location>
        <begin position="34"/>
        <end position="53"/>
    </location>
</feature>
<dbReference type="Gene3D" id="1.20.1530.20">
    <property type="match status" value="1"/>
</dbReference>
<evidence type="ECO:0000256" key="5">
    <source>
        <dbReference type="ARBA" id="ARBA00022692"/>
    </source>
</evidence>
<dbReference type="EMBL" id="JACYWE010000003">
    <property type="protein sequence ID" value="MBD8506086.1"/>
    <property type="molecule type" value="Genomic_DNA"/>
</dbReference>
<keyword evidence="10" id="KW-1185">Reference proteome</keyword>
<keyword evidence="5 8" id="KW-0812">Transmembrane</keyword>
<keyword evidence="7 8" id="KW-0472">Membrane</keyword>
<feature type="transmembrane region" description="Helical" evidence="8">
    <location>
        <begin position="290"/>
        <end position="308"/>
    </location>
</feature>
<feature type="transmembrane region" description="Helical" evidence="8">
    <location>
        <begin position="228"/>
        <end position="251"/>
    </location>
</feature>
<evidence type="ECO:0000313" key="9">
    <source>
        <dbReference type="EMBL" id="MBD8506086.1"/>
    </source>
</evidence>
<feature type="transmembrane region" description="Helical" evidence="8">
    <location>
        <begin position="195"/>
        <end position="216"/>
    </location>
</feature>
<dbReference type="InterPro" id="IPR038770">
    <property type="entry name" value="Na+/solute_symporter_sf"/>
</dbReference>
<keyword evidence="6 8" id="KW-1133">Transmembrane helix</keyword>
<keyword evidence="3" id="KW-0813">Transport</keyword>
<dbReference type="Pfam" id="PF03547">
    <property type="entry name" value="Mem_trans"/>
    <property type="match status" value="2"/>
</dbReference>
<feature type="transmembrane region" description="Helical" evidence="8">
    <location>
        <begin position="124"/>
        <end position="147"/>
    </location>
</feature>
<dbReference type="GO" id="GO:0005886">
    <property type="term" value="C:plasma membrane"/>
    <property type="evidence" value="ECO:0007669"/>
    <property type="project" value="UniProtKB-SubCell"/>
</dbReference>
<dbReference type="PANTHER" id="PTHR36838:SF3">
    <property type="entry name" value="TRANSPORTER AUXIN EFFLUX CARRIER EC FAMILY"/>
    <property type="match status" value="1"/>
</dbReference>
<evidence type="ECO:0000256" key="7">
    <source>
        <dbReference type="ARBA" id="ARBA00023136"/>
    </source>
</evidence>
<dbReference type="InterPro" id="IPR004776">
    <property type="entry name" value="Mem_transp_PIN-like"/>
</dbReference>
<proteinExistence type="inferred from homology"/>
<reference evidence="9" key="1">
    <citation type="submission" date="2020-09" db="EMBL/GenBank/DDBJ databases">
        <title>Hoyosella lacisalsi sp. nov., a halotolerant actinobacterium isolated from soil of Lake Gudzhirganskoe.</title>
        <authorList>
            <person name="Yang Q."/>
            <person name="Guo P.Y."/>
            <person name="Liu S.W."/>
            <person name="Li F.N."/>
            <person name="Sun C.H."/>
        </authorList>
    </citation>
    <scope>NUCLEOTIDE SEQUENCE</scope>
    <source>
        <strain evidence="9">G463</strain>
    </source>
</reference>
<evidence type="ECO:0000256" key="1">
    <source>
        <dbReference type="ARBA" id="ARBA00004651"/>
    </source>
</evidence>
<organism evidence="9 10">
    <name type="scientific">Lolliginicoccus lacisalsi</name>
    <dbReference type="NCBI Taxonomy" id="2742202"/>
    <lineage>
        <taxon>Bacteria</taxon>
        <taxon>Bacillati</taxon>
        <taxon>Actinomycetota</taxon>
        <taxon>Actinomycetes</taxon>
        <taxon>Mycobacteriales</taxon>
        <taxon>Hoyosellaceae</taxon>
        <taxon>Lolliginicoccus</taxon>
    </lineage>
</organism>
<dbReference type="PANTHER" id="PTHR36838">
    <property type="entry name" value="AUXIN EFFLUX CARRIER FAMILY PROTEIN"/>
    <property type="match status" value="1"/>
</dbReference>
<dbReference type="AlphaFoldDB" id="A0A927JBL4"/>